<keyword evidence="3" id="KW-1185">Reference proteome</keyword>
<accession>A0A5M9J6B1</accession>
<dbReference type="Proteomes" id="UP000322873">
    <property type="component" value="Unassembled WGS sequence"/>
</dbReference>
<protein>
    <submittedName>
        <fullName evidence="2">Uncharacterized protein</fullName>
    </submittedName>
</protein>
<keyword evidence="1" id="KW-0812">Transmembrane</keyword>
<organism evidence="2 3">
    <name type="scientific">Monilinia fructicola</name>
    <name type="common">Brown rot fungus</name>
    <name type="synonym">Ciboria fructicola</name>
    <dbReference type="NCBI Taxonomy" id="38448"/>
    <lineage>
        <taxon>Eukaryota</taxon>
        <taxon>Fungi</taxon>
        <taxon>Dikarya</taxon>
        <taxon>Ascomycota</taxon>
        <taxon>Pezizomycotina</taxon>
        <taxon>Leotiomycetes</taxon>
        <taxon>Helotiales</taxon>
        <taxon>Sclerotiniaceae</taxon>
        <taxon>Monilinia</taxon>
    </lineage>
</organism>
<keyword evidence="1" id="KW-1133">Transmembrane helix</keyword>
<evidence type="ECO:0000256" key="1">
    <source>
        <dbReference type="SAM" id="Phobius"/>
    </source>
</evidence>
<dbReference type="EMBL" id="VICG01000015">
    <property type="protein sequence ID" value="KAA8564621.1"/>
    <property type="molecule type" value="Genomic_DNA"/>
</dbReference>
<keyword evidence="1" id="KW-0472">Membrane</keyword>
<evidence type="ECO:0000313" key="2">
    <source>
        <dbReference type="EMBL" id="KAA8564621.1"/>
    </source>
</evidence>
<comment type="caution">
    <text evidence="2">The sequence shown here is derived from an EMBL/GenBank/DDBJ whole genome shotgun (WGS) entry which is preliminary data.</text>
</comment>
<sequence>MHQAKIMPLPRSRAVAQNWGVQPPIIIISYHIMIIIIIMPPFSHRQQSPPPDQSIPRIQPVFAFEQGNSGSKSFHSL</sequence>
<evidence type="ECO:0000313" key="3">
    <source>
        <dbReference type="Proteomes" id="UP000322873"/>
    </source>
</evidence>
<feature type="transmembrane region" description="Helical" evidence="1">
    <location>
        <begin position="20"/>
        <end position="39"/>
    </location>
</feature>
<reference evidence="2 3" key="1">
    <citation type="submission" date="2019-06" db="EMBL/GenBank/DDBJ databases">
        <title>Genome Sequence of the Brown Rot Fungal Pathogen Monilinia fructicola.</title>
        <authorList>
            <person name="De Miccolis Angelini R.M."/>
            <person name="Landi L."/>
            <person name="Abate D."/>
            <person name="Pollastro S."/>
            <person name="Romanazzi G."/>
            <person name="Faretra F."/>
        </authorList>
    </citation>
    <scope>NUCLEOTIDE SEQUENCE [LARGE SCALE GENOMIC DNA]</scope>
    <source>
        <strain evidence="2 3">Mfrc123</strain>
    </source>
</reference>
<gene>
    <name evidence="2" type="ORF">EYC84_011532</name>
</gene>
<dbReference type="AlphaFoldDB" id="A0A5M9J6B1"/>
<proteinExistence type="predicted"/>
<name>A0A5M9J6B1_MONFR</name>